<dbReference type="Proteomes" id="UP000231644">
    <property type="component" value="Unassembled WGS sequence"/>
</dbReference>
<organism evidence="1 2">
    <name type="scientific">Pseudooceanicola nitratireducens</name>
    <dbReference type="NCBI Taxonomy" id="517719"/>
    <lineage>
        <taxon>Bacteria</taxon>
        <taxon>Pseudomonadati</taxon>
        <taxon>Pseudomonadota</taxon>
        <taxon>Alphaproteobacteria</taxon>
        <taxon>Rhodobacterales</taxon>
        <taxon>Paracoccaceae</taxon>
        <taxon>Pseudooceanicola</taxon>
    </lineage>
</organism>
<name>A0A1I1ICG0_9RHOB</name>
<keyword evidence="2" id="KW-1185">Reference proteome</keyword>
<dbReference type="NCBIfam" id="TIGR01509">
    <property type="entry name" value="HAD-SF-IA-v3"/>
    <property type="match status" value="1"/>
</dbReference>
<evidence type="ECO:0000313" key="1">
    <source>
        <dbReference type="EMBL" id="SFC30930.1"/>
    </source>
</evidence>
<dbReference type="SUPFAM" id="SSF56784">
    <property type="entry name" value="HAD-like"/>
    <property type="match status" value="1"/>
</dbReference>
<evidence type="ECO:0000313" key="2">
    <source>
        <dbReference type="Proteomes" id="UP000231644"/>
    </source>
</evidence>
<dbReference type="OrthoDB" id="9807742at2"/>
<proteinExistence type="predicted"/>
<dbReference type="Pfam" id="PF00702">
    <property type="entry name" value="Hydrolase"/>
    <property type="match status" value="1"/>
</dbReference>
<dbReference type="InterPro" id="IPR006439">
    <property type="entry name" value="HAD-SF_hydro_IA"/>
</dbReference>
<dbReference type="InterPro" id="IPR023214">
    <property type="entry name" value="HAD_sf"/>
</dbReference>
<dbReference type="Gene3D" id="3.40.50.1000">
    <property type="entry name" value="HAD superfamily/HAD-like"/>
    <property type="match status" value="1"/>
</dbReference>
<dbReference type="EMBL" id="FOLX01000001">
    <property type="protein sequence ID" value="SFC30930.1"/>
    <property type="molecule type" value="Genomic_DNA"/>
</dbReference>
<dbReference type="PANTHER" id="PTHR43611:SF3">
    <property type="entry name" value="FLAVIN MONONUCLEOTIDE HYDROLASE 1, CHLOROPLATIC"/>
    <property type="match status" value="1"/>
</dbReference>
<dbReference type="PRINTS" id="PR00413">
    <property type="entry name" value="HADHALOGNASE"/>
</dbReference>
<dbReference type="InterPro" id="IPR036412">
    <property type="entry name" value="HAD-like_sf"/>
</dbReference>
<gene>
    <name evidence="1" type="ORF">SAMN05421762_0488</name>
</gene>
<dbReference type="Gene3D" id="1.10.150.240">
    <property type="entry name" value="Putative phosphatase, domain 2"/>
    <property type="match status" value="1"/>
</dbReference>
<dbReference type="STRING" id="517719.SAMN05421762_0488"/>
<dbReference type="InterPro" id="IPR023198">
    <property type="entry name" value="PGP-like_dom2"/>
</dbReference>
<sequence length="215" mass="24364">MAVEAVVFDIGNVLIEWNPERFYDAEIGPERRRALFDAVDLHAINERVDQGENFRQTIYHAADSHPDHGDHIRLWHDRWIEMASPAIDRSVQALRTLRANGVPVYALSNFGVETFAQAQEVYDFLHEFDRPYISGHLREIKPYARIYEILESDSGTAPGALLFADDRADNIAAAAARGWQTHLFDGPEGWIDRLIAEGLLTRDQMAPIPQDKADA</sequence>
<dbReference type="PANTHER" id="PTHR43611">
    <property type="entry name" value="ALPHA-D-GLUCOSE 1-PHOSPHATE PHOSPHATASE"/>
    <property type="match status" value="1"/>
</dbReference>
<dbReference type="AlphaFoldDB" id="A0A1I1ICG0"/>
<protein>
    <submittedName>
        <fullName evidence="1">2-haloacid dehalogenase</fullName>
    </submittedName>
</protein>
<accession>A0A1I1ICG0</accession>
<reference evidence="1 2" key="1">
    <citation type="submission" date="2016-10" db="EMBL/GenBank/DDBJ databases">
        <authorList>
            <person name="de Groot N.N."/>
        </authorList>
    </citation>
    <scope>NUCLEOTIDE SEQUENCE [LARGE SCALE GENOMIC DNA]</scope>
    <source>
        <strain evidence="1 2">DSM 29619</strain>
    </source>
</reference>
<dbReference type="RefSeq" id="WP_093449930.1">
    <property type="nucleotide sequence ID" value="NZ_FNZG01000002.1"/>
</dbReference>